<keyword evidence="2" id="KW-1185">Reference proteome</keyword>
<dbReference type="Pfam" id="PF14281">
    <property type="entry name" value="PDDEXK_4"/>
    <property type="match status" value="1"/>
</dbReference>
<sequence length="433" mass="50752">MNEFQFLFDKICLLNQTYKKLEDEKGENYNLFKVIDMTSNETGVHSAFLADLLNPKGMHHMGDVFLKLFTDEFLNGMFFSTETATVEREKYIGPVTTTTGGRLDILITDVDKKAIIIENKIYASDQKNQLIRYHNYAEEMTSEHELFYLSLDGIVHDEYKTAKCGDKELKEGVNYFTLSYENDILRWLELCRQKVVNKPLIRESISHYINLIKYLTNQTLSKDMEKELTNLILENPIYIKNLGIIRQSITMSVIELQRRFWELLKEKMEGNYPVIEDNTYKYALDKKKNRIKGFYGGMPNNRRYGFEFLVNDCGKYEIRYAIRIDEPMVCGFFIRKKQYDSNDVNLGRRISTREDFGDLIEKIENIKDLGYKHDDGGNWYLGVKDLTPDLRFKTLDSETLFNLSKMDDTVSKIAESITNDINTIKQMTQNLSY</sequence>
<accession>A0ABT4PKC4</accession>
<proteinExistence type="predicted"/>
<name>A0ABT4PKC4_9BACT</name>
<reference evidence="1" key="1">
    <citation type="submission" date="2022-12" db="EMBL/GenBank/DDBJ databases">
        <title>Phocaeicola acetigenes sp. nov., isolated feces from a healthy human.</title>
        <authorList>
            <person name="Do H."/>
            <person name="Ha Y.B."/>
            <person name="Kim J.-S."/>
            <person name="Suh M.K."/>
            <person name="Kim H.S."/>
            <person name="Lee J.-S."/>
        </authorList>
    </citation>
    <scope>NUCLEOTIDE SEQUENCE</scope>
    <source>
        <strain evidence="1">KGMB11183</strain>
    </source>
</reference>
<evidence type="ECO:0000313" key="1">
    <source>
        <dbReference type="EMBL" id="MCZ8373516.1"/>
    </source>
</evidence>
<dbReference type="InterPro" id="IPR029470">
    <property type="entry name" value="PDDEXK_4"/>
</dbReference>
<dbReference type="Proteomes" id="UP001141933">
    <property type="component" value="Unassembled WGS sequence"/>
</dbReference>
<dbReference type="EMBL" id="JAPZVM010000013">
    <property type="protein sequence ID" value="MCZ8373516.1"/>
    <property type="molecule type" value="Genomic_DNA"/>
</dbReference>
<evidence type="ECO:0000313" key="2">
    <source>
        <dbReference type="Proteomes" id="UP001141933"/>
    </source>
</evidence>
<organism evidence="1 2">
    <name type="scientific">Phocaeicola acetigenes</name>
    <dbReference type="NCBI Taxonomy" id="3016083"/>
    <lineage>
        <taxon>Bacteria</taxon>
        <taxon>Pseudomonadati</taxon>
        <taxon>Bacteroidota</taxon>
        <taxon>Bacteroidia</taxon>
        <taxon>Bacteroidales</taxon>
        <taxon>Bacteroidaceae</taxon>
        <taxon>Phocaeicola</taxon>
    </lineage>
</organism>
<gene>
    <name evidence="1" type="ORF">O6P32_12495</name>
</gene>
<dbReference type="RefSeq" id="WP_269878852.1">
    <property type="nucleotide sequence ID" value="NZ_JAPZVM010000013.1"/>
</dbReference>
<protein>
    <submittedName>
        <fullName evidence="1">PD-(D/E)XK nuclease family protein</fullName>
    </submittedName>
</protein>
<comment type="caution">
    <text evidence="1">The sequence shown here is derived from an EMBL/GenBank/DDBJ whole genome shotgun (WGS) entry which is preliminary data.</text>
</comment>